<feature type="domain" description="Transposase IS110-like N-terminal" evidence="2">
    <location>
        <begin position="6"/>
        <end position="134"/>
    </location>
</feature>
<dbReference type="EMBL" id="CP033239">
    <property type="protein sequence ID" value="AZF79474.1"/>
    <property type="molecule type" value="Genomic_DNA"/>
</dbReference>
<dbReference type="Proteomes" id="UP000282269">
    <property type="component" value="Chromosome"/>
</dbReference>
<protein>
    <submittedName>
        <fullName evidence="6">IS110-like element ISC1190 family transposase</fullName>
    </submittedName>
    <submittedName>
        <fullName evidence="15">Transposase in ISC1190</fullName>
    </submittedName>
</protein>
<dbReference type="InterPro" id="IPR047650">
    <property type="entry name" value="Transpos_IS110"/>
</dbReference>
<dbReference type="KEGG" id="ssol:SULB_2373"/>
<name>A0A0E3GWZ2_SACSO</name>
<reference evidence="16 17" key="1">
    <citation type="journal article" date="2015" name="Genome Announc.">
        <title>Complete Genome Sequence of Sulfolobus solfataricus Strain 98/2 and Evolved Derivatives.</title>
        <authorList>
            <person name="McCarthy S."/>
            <person name="Gradnigo J."/>
            <person name="Johnson T."/>
            <person name="Payne S."/>
            <person name="Lipzen A."/>
            <person name="Martin J."/>
            <person name="Schackwitz W."/>
            <person name="Moriyama E."/>
            <person name="Blum P."/>
        </authorList>
    </citation>
    <scope>NUCLEOTIDE SEQUENCE [LARGE SCALE GENOMIC DNA]</scope>
    <source>
        <strain evidence="16">98/2 SULC</strain>
        <strain evidence="4">SARC-B</strain>
        <strain evidence="5">SARC-C</strain>
        <strain evidence="6 18">SULA</strain>
        <strain evidence="17">SULB</strain>
    </source>
</reference>
<dbReference type="EMBL" id="CP011057">
    <property type="protein sequence ID" value="AKA79916.1"/>
    <property type="molecule type" value="Genomic_DNA"/>
</dbReference>
<dbReference type="Proteomes" id="UP000269431">
    <property type="component" value="Chromosome"/>
</dbReference>
<dbReference type="PATRIC" id="fig|2287.6.peg.2496"/>
<dbReference type="PANTHER" id="PTHR33055">
    <property type="entry name" value="TRANSPOSASE FOR INSERTION SEQUENCE ELEMENT IS1111A"/>
    <property type="match status" value="1"/>
</dbReference>
<dbReference type="Proteomes" id="UP000033085">
    <property type="component" value="Chromosome"/>
</dbReference>
<dbReference type="Pfam" id="PF01548">
    <property type="entry name" value="DEDD_Tnp_IS110"/>
    <property type="match status" value="1"/>
</dbReference>
<dbReference type="Proteomes" id="UP000275843">
    <property type="component" value="Chromosome"/>
</dbReference>
<reference evidence="14 27" key="6">
    <citation type="journal article" date="2020" name="Nat. Commun.">
        <title>The structures of two archaeal type IV pili illuminate evolutionary relationships.</title>
        <authorList>
            <person name="Wang F."/>
            <person name="Baquero D.P."/>
            <person name="Su Z."/>
            <person name="Beltran L.C."/>
            <person name="Prangishvili D."/>
            <person name="Krupovic M."/>
            <person name="Egelman E.H."/>
        </authorList>
    </citation>
    <scope>NUCLEOTIDE SEQUENCE [LARGE SCALE GENOMIC DNA]</scope>
    <source>
        <strain evidence="14 27">POZ149</strain>
    </source>
</reference>
<sequence length="316" mass="35926">MEAPVAGIDVSKDKLVVYFQGKYYEFQNNKQGFEGVKQVLPKGCKVAIESTGIYHINLAKYLGKEYDVRIINPLILKKFKDIRGKKSDKNDAKKLAELVISMGSEFTTSEAKELTSQWDFITRSIVRVKNRLRRDLILLGYKDSLSKKNLNEVLRGEDNIVLSEVRFLLDELERLEVRKREIEEELEDLVPKDSLIFTIPGIGRTLGCIILARVGDVKRFGDKKRFVAYCGLDPLVESSGKSVVSRGISRRGDAVLRRAFYLAALTAIKVNPIIKRFYEEHKGNLKGKKLITACARKLAVITWAVLYYNKPFDASE</sequence>
<evidence type="ECO:0000313" key="25">
    <source>
        <dbReference type="Proteomes" id="UP000278715"/>
    </source>
</evidence>
<evidence type="ECO:0000313" key="20">
    <source>
        <dbReference type="Proteomes" id="UP000267993"/>
    </source>
</evidence>
<evidence type="ECO:0000313" key="6">
    <source>
        <dbReference type="EMBL" id="AKA79916.1"/>
    </source>
</evidence>
<evidence type="ECO:0000313" key="12">
    <source>
        <dbReference type="EMBL" id="AZF82079.1"/>
    </source>
</evidence>
<dbReference type="AlphaFoldDB" id="A0A0E3GWZ2"/>
<proteinExistence type="predicted"/>
<dbReference type="KEGG" id="ssof:SULC_2370"/>
<dbReference type="InterPro" id="IPR002525">
    <property type="entry name" value="Transp_IS110-like_N"/>
</dbReference>
<evidence type="ECO:0000313" key="19">
    <source>
        <dbReference type="Proteomes" id="UP000076770"/>
    </source>
</evidence>
<keyword evidence="1" id="KW-0175">Coiled coil</keyword>
<dbReference type="EMBL" id="CP033241">
    <property type="protein sequence ID" value="AZF84663.1"/>
    <property type="molecule type" value="Genomic_DNA"/>
</dbReference>
<dbReference type="Proteomes" id="UP000278715">
    <property type="component" value="Chromosome"/>
</dbReference>
<evidence type="ECO:0000313" key="8">
    <source>
        <dbReference type="EMBL" id="AZF71624.1"/>
    </source>
</evidence>
<dbReference type="EMBL" id="LT549890">
    <property type="protein sequence ID" value="SAI85182.1"/>
    <property type="molecule type" value="Genomic_DNA"/>
</dbReference>
<organism evidence="6 18">
    <name type="scientific">Saccharolobus solfataricus</name>
    <name type="common">Sulfolobus solfataricus</name>
    <dbReference type="NCBI Taxonomy" id="2287"/>
    <lineage>
        <taxon>Archaea</taxon>
        <taxon>Thermoproteota</taxon>
        <taxon>Thermoprotei</taxon>
        <taxon>Sulfolobales</taxon>
        <taxon>Sulfolobaceae</taxon>
        <taxon>Saccharolobus</taxon>
    </lineage>
</organism>
<gene>
    <name evidence="14" type="ORF">HFC64_01815</name>
    <name evidence="15" type="ORF">SSOP1_1628</name>
    <name evidence="6" type="ORF">SULA_2372</name>
    <name evidence="4" type="ORF">SULB_2373</name>
    <name evidence="5" type="ORF">SULC_2370</name>
    <name evidence="7" type="ORF">SULG_12015</name>
    <name evidence="8" type="ORF">SULH_12015</name>
    <name evidence="9" type="ORF">SULI_12015</name>
    <name evidence="10" type="ORF">SULM_12005</name>
    <name evidence="11" type="ORF">SULN_12005</name>
    <name evidence="12" type="ORF">SULO_12015</name>
    <name evidence="13" type="ORF">SULZ_12015</name>
</gene>
<reference evidence="15" key="2">
    <citation type="submission" date="2016-04" db="EMBL/GenBank/DDBJ databases">
        <authorList>
            <person name="Evans L.H."/>
            <person name="Alamgir A."/>
            <person name="Owens N."/>
            <person name="Weber N.D."/>
            <person name="Virtaneva K."/>
            <person name="Barbian K."/>
            <person name="Babar A."/>
            <person name="Rosenke K."/>
        </authorList>
    </citation>
    <scope>NUCLEOTIDE SEQUENCE</scope>
    <source>
        <strain evidence="15">P1</strain>
    </source>
</reference>
<dbReference type="Proteomes" id="UP000273194">
    <property type="component" value="Chromosome"/>
</dbReference>
<evidence type="ECO:0000313" key="13">
    <source>
        <dbReference type="EMBL" id="AZF84663.1"/>
    </source>
</evidence>
<evidence type="ECO:0000313" key="27">
    <source>
        <dbReference type="Proteomes" id="UP000594632"/>
    </source>
</evidence>
<dbReference type="PANTHER" id="PTHR33055:SF13">
    <property type="entry name" value="TRANSPOSASE"/>
    <property type="match status" value="1"/>
</dbReference>
<reference evidence="19" key="3">
    <citation type="submission" date="2016-04" db="EMBL/GenBank/DDBJ databases">
        <authorList>
            <person name="Shah S.A."/>
            <person name="Garrett R.A."/>
        </authorList>
    </citation>
    <scope>NUCLEOTIDE SEQUENCE [LARGE SCALE GENOMIC DNA]</scope>
    <source>
        <strain evidence="19">ATCC 35091 / DSM 1616 / JCM 8930 / NBRC 15331 / P1</strain>
    </source>
</reference>
<evidence type="ECO:0000313" key="4">
    <source>
        <dbReference type="EMBL" id="AKA74528.1"/>
    </source>
</evidence>
<dbReference type="Proteomes" id="UP000033106">
    <property type="component" value="Chromosome"/>
</dbReference>
<dbReference type="EMBL" id="CP050869">
    <property type="protein sequence ID" value="QPG48858.1"/>
    <property type="molecule type" value="Genomic_DNA"/>
</dbReference>
<dbReference type="GeneID" id="1454491"/>
<dbReference type="EMBL" id="CP033238">
    <property type="protein sequence ID" value="AZF76867.1"/>
    <property type="molecule type" value="Genomic_DNA"/>
</dbReference>
<dbReference type="InterPro" id="IPR003346">
    <property type="entry name" value="Transposase_20"/>
</dbReference>
<dbReference type="OMA" id="WVIAAHE"/>
<dbReference type="KEGG" id="ssoa:SULA_2372"/>
<dbReference type="EMBL" id="CP033236">
    <property type="protein sequence ID" value="AZF71624.1"/>
    <property type="molecule type" value="Genomic_DNA"/>
</dbReference>
<dbReference type="EMBL" id="CP011056">
    <property type="protein sequence ID" value="AKA77224.1"/>
    <property type="molecule type" value="Genomic_DNA"/>
</dbReference>
<dbReference type="OrthoDB" id="41481at2157"/>
<evidence type="ECO:0000256" key="1">
    <source>
        <dbReference type="SAM" id="Coils"/>
    </source>
</evidence>
<evidence type="ECO:0000259" key="2">
    <source>
        <dbReference type="Pfam" id="PF01548"/>
    </source>
</evidence>
<dbReference type="Proteomes" id="UP000076770">
    <property type="component" value="Chromosome i"/>
</dbReference>
<evidence type="ECO:0000313" key="24">
    <source>
        <dbReference type="Proteomes" id="UP000275843"/>
    </source>
</evidence>
<reference evidence="6" key="5">
    <citation type="submission" date="2018-10" db="EMBL/GenBank/DDBJ databases">
        <authorList>
            <person name="McCarthy S."/>
            <person name="Gradnigo J."/>
            <person name="Johnson T."/>
            <person name="Payne S."/>
            <person name="Lipzen A."/>
            <person name="Schackwitz W."/>
            <person name="Martin J."/>
            <person name="Moriyama E."/>
            <person name="Blum P."/>
        </authorList>
    </citation>
    <scope>NUCLEOTIDE SEQUENCE</scope>
    <source>
        <strain evidence="4">SARC-B</strain>
        <strain evidence="5">SARC-C</strain>
        <strain evidence="6">SULA</strain>
    </source>
</reference>
<evidence type="ECO:0000313" key="9">
    <source>
        <dbReference type="EMBL" id="AZF74244.1"/>
    </source>
</evidence>
<dbReference type="GO" id="GO:0006313">
    <property type="term" value="P:DNA transposition"/>
    <property type="evidence" value="ECO:0007669"/>
    <property type="project" value="InterPro"/>
</dbReference>
<evidence type="ECO:0000313" key="17">
    <source>
        <dbReference type="Proteomes" id="UP000033085"/>
    </source>
</evidence>
<dbReference type="EMBL" id="CP033240">
    <property type="protein sequence ID" value="AZF82079.1"/>
    <property type="molecule type" value="Genomic_DNA"/>
</dbReference>
<dbReference type="RefSeq" id="WP_010923426.1">
    <property type="nucleotide sequence ID" value="NZ_CP011055.2"/>
</dbReference>
<dbReference type="Proteomes" id="UP000033057">
    <property type="component" value="Chromosome"/>
</dbReference>
<evidence type="ECO:0000313" key="15">
    <source>
        <dbReference type="EMBL" id="SAI85182.1"/>
    </source>
</evidence>
<evidence type="ECO:0000313" key="16">
    <source>
        <dbReference type="Proteomes" id="UP000033057"/>
    </source>
</evidence>
<evidence type="ECO:0000313" key="18">
    <source>
        <dbReference type="Proteomes" id="UP000033106"/>
    </source>
</evidence>
<evidence type="ECO:0000313" key="14">
    <source>
        <dbReference type="EMBL" id="QPG48858.1"/>
    </source>
</evidence>
<evidence type="ECO:0000313" key="7">
    <source>
        <dbReference type="EMBL" id="AZF69004.1"/>
    </source>
</evidence>
<evidence type="ECO:0000313" key="5">
    <source>
        <dbReference type="EMBL" id="AKA77224.1"/>
    </source>
</evidence>
<dbReference type="EMBL" id="CP033235">
    <property type="protein sequence ID" value="AZF69004.1"/>
    <property type="molecule type" value="Genomic_DNA"/>
</dbReference>
<evidence type="ECO:0000313" key="11">
    <source>
        <dbReference type="EMBL" id="AZF79474.1"/>
    </source>
</evidence>
<evidence type="ECO:0000313" key="22">
    <source>
        <dbReference type="Proteomes" id="UP000273194"/>
    </source>
</evidence>
<dbReference type="GO" id="GO:0003677">
    <property type="term" value="F:DNA binding"/>
    <property type="evidence" value="ECO:0007669"/>
    <property type="project" value="InterPro"/>
</dbReference>
<evidence type="ECO:0000259" key="3">
    <source>
        <dbReference type="Pfam" id="PF02371"/>
    </source>
</evidence>
<accession>A0A0E3GWZ2</accession>
<dbReference type="Proteomes" id="UP000594632">
    <property type="component" value="Chromosome"/>
</dbReference>
<dbReference type="Proteomes" id="UP000267993">
    <property type="component" value="Chromosome"/>
</dbReference>
<feature type="coiled-coil region" evidence="1">
    <location>
        <begin position="165"/>
        <end position="192"/>
    </location>
</feature>
<dbReference type="EMBL" id="CP011055">
    <property type="protein sequence ID" value="AKA74528.1"/>
    <property type="molecule type" value="Genomic_DNA"/>
</dbReference>
<reference evidence="20 21" key="4">
    <citation type="journal article" date="2018" name="Proc. Natl. Acad. Sci. U.S.A.">
        <title>Nonmutational mechanism of inheritance in the Archaeon Sulfolobus solfataricus.</title>
        <authorList>
            <person name="Payne S."/>
            <person name="McCarthy S."/>
            <person name="Johnson T."/>
            <person name="North E."/>
            <person name="Blum P."/>
        </authorList>
    </citation>
    <scope>NUCLEOTIDE SEQUENCE [LARGE SCALE GENOMIC DNA]</scope>
    <source>
        <strain evidence="8 20">SARC-H</strain>
        <strain evidence="9 24">SARC-I</strain>
        <strain evidence="11 25">SARC-N</strain>
        <strain evidence="12 26">SARC-O</strain>
        <strain evidence="13 21">SUL120</strain>
        <strain evidence="7 22">SULG</strain>
        <strain evidence="10 23">SULM</strain>
    </source>
</reference>
<dbReference type="EMBL" id="CP033237">
    <property type="protein sequence ID" value="AZF74244.1"/>
    <property type="molecule type" value="Genomic_DNA"/>
</dbReference>
<evidence type="ECO:0000313" key="26">
    <source>
        <dbReference type="Proteomes" id="UP000282269"/>
    </source>
</evidence>
<dbReference type="GeneID" id="44130322"/>
<dbReference type="GO" id="GO:0004803">
    <property type="term" value="F:transposase activity"/>
    <property type="evidence" value="ECO:0007669"/>
    <property type="project" value="InterPro"/>
</dbReference>
<dbReference type="NCBIfam" id="NF033542">
    <property type="entry name" value="transpos_IS110"/>
    <property type="match status" value="1"/>
</dbReference>
<evidence type="ECO:0000313" key="10">
    <source>
        <dbReference type="EMBL" id="AZF76867.1"/>
    </source>
</evidence>
<evidence type="ECO:0000313" key="21">
    <source>
        <dbReference type="Proteomes" id="UP000269431"/>
    </source>
</evidence>
<dbReference type="Proteomes" id="UP000273443">
    <property type="component" value="Chromosome"/>
</dbReference>
<feature type="domain" description="Transposase IS116/IS110/IS902 C-terminal" evidence="3">
    <location>
        <begin position="194"/>
        <end position="279"/>
    </location>
</feature>
<dbReference type="Pfam" id="PF02371">
    <property type="entry name" value="Transposase_20"/>
    <property type="match status" value="1"/>
</dbReference>
<evidence type="ECO:0000313" key="23">
    <source>
        <dbReference type="Proteomes" id="UP000273443"/>
    </source>
</evidence>